<dbReference type="InterPro" id="IPR041128">
    <property type="entry name" value="Arg_decarbox_C"/>
</dbReference>
<evidence type="ECO:0000256" key="2">
    <source>
        <dbReference type="ARBA" id="ARBA00001946"/>
    </source>
</evidence>
<dbReference type="EC" id="4.1.1.19" evidence="5 13"/>
<dbReference type="InterPro" id="IPR002985">
    <property type="entry name" value="Arg_decrbxlase"/>
</dbReference>
<dbReference type="InterPro" id="IPR000183">
    <property type="entry name" value="Orn/DAP/Arg_de-COase"/>
</dbReference>
<dbReference type="Gene3D" id="3.20.20.10">
    <property type="entry name" value="Alanine racemase"/>
    <property type="match status" value="1"/>
</dbReference>
<dbReference type="InterPro" id="IPR022644">
    <property type="entry name" value="De-COase2_N"/>
</dbReference>
<keyword evidence="9 14" id="KW-0663">Pyridoxal phosphate</keyword>
<dbReference type="InterPro" id="IPR029066">
    <property type="entry name" value="PLP-binding_barrel"/>
</dbReference>
<feature type="domain" description="Arginine decarboxylase C-terminal helical" evidence="18">
    <location>
        <begin position="600"/>
        <end position="653"/>
    </location>
</feature>
<evidence type="ECO:0000259" key="18">
    <source>
        <dbReference type="Pfam" id="PF17944"/>
    </source>
</evidence>
<evidence type="ECO:0000256" key="3">
    <source>
        <dbReference type="ARBA" id="ARBA00002257"/>
    </source>
</evidence>
<name>A0A193LJL6_9GAMM</name>
<dbReference type="EMBL" id="CP016268">
    <property type="protein sequence ID" value="ANO52623.1"/>
    <property type="molecule type" value="Genomic_DNA"/>
</dbReference>
<accession>A0A193LJL6</accession>
<dbReference type="GO" id="GO:0006527">
    <property type="term" value="P:L-arginine catabolic process"/>
    <property type="evidence" value="ECO:0007669"/>
    <property type="project" value="InterPro"/>
</dbReference>
<dbReference type="InterPro" id="IPR022657">
    <property type="entry name" value="De-COase2_CS"/>
</dbReference>
<comment type="cofactor">
    <cofactor evidence="1 14">
        <name>pyridoxal 5'-phosphate</name>
        <dbReference type="ChEBI" id="CHEBI:597326"/>
    </cofactor>
</comment>
<dbReference type="KEGG" id="woc:BA177_16810"/>
<evidence type="ECO:0000256" key="5">
    <source>
        <dbReference type="ARBA" id="ARBA00012426"/>
    </source>
</evidence>
<dbReference type="PROSITE" id="PS00879">
    <property type="entry name" value="ODR_DC_2_2"/>
    <property type="match status" value="1"/>
</dbReference>
<dbReference type="SUPFAM" id="SSF50621">
    <property type="entry name" value="Alanine racemase C-terminal domain-like"/>
    <property type="match status" value="1"/>
</dbReference>
<evidence type="ECO:0000256" key="14">
    <source>
        <dbReference type="PIRSR" id="PIRSR001336-50"/>
    </source>
</evidence>
<dbReference type="PANTHER" id="PTHR43295">
    <property type="entry name" value="ARGININE DECARBOXYLASE"/>
    <property type="match status" value="1"/>
</dbReference>
<evidence type="ECO:0000259" key="16">
    <source>
        <dbReference type="Pfam" id="PF02784"/>
    </source>
</evidence>
<evidence type="ECO:0000256" key="7">
    <source>
        <dbReference type="ARBA" id="ARBA00022793"/>
    </source>
</evidence>
<evidence type="ECO:0000256" key="6">
    <source>
        <dbReference type="ARBA" id="ARBA00022723"/>
    </source>
</evidence>
<comment type="similarity">
    <text evidence="4">Belongs to the Orn/Lys/Arg decarboxylase class-II family. SpeA subfamily.</text>
</comment>
<dbReference type="NCBIfam" id="TIGR01273">
    <property type="entry name" value="speA"/>
    <property type="match status" value="1"/>
</dbReference>
<dbReference type="PANTHER" id="PTHR43295:SF9">
    <property type="entry name" value="BIOSYNTHETIC ARGININE DECARBOXYLASE"/>
    <property type="match status" value="1"/>
</dbReference>
<evidence type="ECO:0000256" key="4">
    <source>
        <dbReference type="ARBA" id="ARBA00008357"/>
    </source>
</evidence>
<dbReference type="PIRSF" id="PIRSF001336">
    <property type="entry name" value="Arg_decrbxlase"/>
    <property type="match status" value="1"/>
</dbReference>
<keyword evidence="6" id="KW-0479">Metal-binding</keyword>
<evidence type="ECO:0000313" key="19">
    <source>
        <dbReference type="EMBL" id="ANO52623.1"/>
    </source>
</evidence>
<keyword evidence="10" id="KW-0745">Spermidine biosynthesis</keyword>
<dbReference type="AlphaFoldDB" id="A0A193LJL6"/>
<dbReference type="Pfam" id="PF17810">
    <property type="entry name" value="Arg_decarb_HB"/>
    <property type="match status" value="1"/>
</dbReference>
<dbReference type="PRINTS" id="PR01180">
    <property type="entry name" value="ARGDCRBXLASE"/>
</dbReference>
<feature type="domain" description="Arginine decarboxylase helical bundle" evidence="17">
    <location>
        <begin position="380"/>
        <end position="459"/>
    </location>
</feature>
<dbReference type="SUPFAM" id="SSF51419">
    <property type="entry name" value="PLP-binding barrel"/>
    <property type="match status" value="1"/>
</dbReference>
<dbReference type="STRING" id="1548547.BA177_16810"/>
<keyword evidence="8" id="KW-0460">Magnesium</keyword>
<dbReference type="InterPro" id="IPR009006">
    <property type="entry name" value="Ala_racemase/Decarboxylase_C"/>
</dbReference>
<dbReference type="InterPro" id="IPR040634">
    <property type="entry name" value="Arg_decarb_HB"/>
</dbReference>
<feature type="active site" description="Proton donor" evidence="15">
    <location>
        <position position="520"/>
    </location>
</feature>
<reference evidence="19 20" key="1">
    <citation type="submission" date="2016-06" db="EMBL/GenBank/DDBJ databases">
        <title>Complete genome sequence of a deep-branching marine Gamma Proteobacterium Woeseia oceani type strain XK5.</title>
        <authorList>
            <person name="Mu D."/>
            <person name="Du Z."/>
        </authorList>
    </citation>
    <scope>NUCLEOTIDE SEQUENCE [LARGE SCALE GENOMIC DNA]</scope>
    <source>
        <strain evidence="19 20">XK5</strain>
    </source>
</reference>
<gene>
    <name evidence="19" type="ORF">BA177_16810</name>
</gene>
<evidence type="ECO:0000256" key="9">
    <source>
        <dbReference type="ARBA" id="ARBA00022898"/>
    </source>
</evidence>
<dbReference type="GO" id="GO:0008792">
    <property type="term" value="F:arginine decarboxylase activity"/>
    <property type="evidence" value="ECO:0007669"/>
    <property type="project" value="UniProtKB-UniRule"/>
</dbReference>
<protein>
    <recommendedName>
        <fullName evidence="5 13">Arginine decarboxylase</fullName>
        <ecNumber evidence="5 13">4.1.1.19</ecNumber>
    </recommendedName>
</protein>
<keyword evidence="20" id="KW-1185">Reference proteome</keyword>
<dbReference type="Gene3D" id="2.40.37.10">
    <property type="entry name" value="Lyase, Ornithine Decarboxylase, Chain A, domain 1"/>
    <property type="match status" value="1"/>
</dbReference>
<evidence type="ECO:0000259" key="17">
    <source>
        <dbReference type="Pfam" id="PF17810"/>
    </source>
</evidence>
<organism evidence="19 20">
    <name type="scientific">Woeseia oceani</name>
    <dbReference type="NCBI Taxonomy" id="1548547"/>
    <lineage>
        <taxon>Bacteria</taxon>
        <taxon>Pseudomonadati</taxon>
        <taxon>Pseudomonadota</taxon>
        <taxon>Gammaproteobacteria</taxon>
        <taxon>Woeseiales</taxon>
        <taxon>Woeseiaceae</taxon>
        <taxon>Woeseia</taxon>
    </lineage>
</organism>
<dbReference type="PRINTS" id="PR01179">
    <property type="entry name" value="ODADCRBXLASE"/>
</dbReference>
<proteinExistence type="inferred from homology"/>
<evidence type="ECO:0000256" key="1">
    <source>
        <dbReference type="ARBA" id="ARBA00001933"/>
    </source>
</evidence>
<dbReference type="GO" id="GO:0046872">
    <property type="term" value="F:metal ion binding"/>
    <property type="evidence" value="ECO:0007669"/>
    <property type="project" value="UniProtKB-KW"/>
</dbReference>
<dbReference type="RefSeq" id="WP_068618128.1">
    <property type="nucleotide sequence ID" value="NZ_CP016268.1"/>
</dbReference>
<dbReference type="PROSITE" id="PS00878">
    <property type="entry name" value="ODR_DC_2_1"/>
    <property type="match status" value="1"/>
</dbReference>
<keyword evidence="7" id="KW-0210">Decarboxylase</keyword>
<evidence type="ECO:0000256" key="8">
    <source>
        <dbReference type="ARBA" id="ARBA00022842"/>
    </source>
</evidence>
<keyword evidence="12" id="KW-0456">Lyase</keyword>
<dbReference type="Proteomes" id="UP000092695">
    <property type="component" value="Chromosome"/>
</dbReference>
<keyword evidence="11" id="KW-0620">Polyamine biosynthesis</keyword>
<dbReference type="CDD" id="cd06830">
    <property type="entry name" value="PLPDE_III_ADC"/>
    <property type="match status" value="1"/>
</dbReference>
<dbReference type="Gene3D" id="1.20.58.930">
    <property type="match status" value="1"/>
</dbReference>
<feature type="modified residue" description="N6-(pyridoxal phosphate)lysine" evidence="14">
    <location>
        <position position="113"/>
    </location>
</feature>
<comment type="cofactor">
    <cofactor evidence="2">
        <name>Mg(2+)</name>
        <dbReference type="ChEBI" id="CHEBI:18420"/>
    </cofactor>
</comment>
<dbReference type="NCBIfam" id="NF003763">
    <property type="entry name" value="PRK05354.1"/>
    <property type="match status" value="1"/>
</dbReference>
<evidence type="ECO:0000256" key="11">
    <source>
        <dbReference type="ARBA" id="ARBA00023115"/>
    </source>
</evidence>
<dbReference type="InterPro" id="IPR022653">
    <property type="entry name" value="De-COase2_pyr-phos_BS"/>
</dbReference>
<dbReference type="Pfam" id="PF02784">
    <property type="entry name" value="Orn_Arg_deC_N"/>
    <property type="match status" value="1"/>
</dbReference>
<dbReference type="GO" id="GO:0008295">
    <property type="term" value="P:spermidine biosynthetic process"/>
    <property type="evidence" value="ECO:0007669"/>
    <property type="project" value="UniProtKB-UniRule"/>
</dbReference>
<sequence length="664" mass="74952">MSHDQQDVQASDSSADWQADDAAELYRLESWSDGFFVVDDSGQVAVQPLDDSDLRFMIMDVVDEAIKQGMTLPILLRFQDVLRARVQRINHAFRDAIEENEYQGSYRGVYPIKVNQLQEVVDEVFDAGQPFNLGLECGSKSELIAALPYLKDDNTLLICNGVKDRTMLSLILSAQRLGKNVIPVMEKFAEFEELMELAEAADTATQFGVRIRLRTSGSGKWADSGGYRSKFGISLPELIEIVEQLKKLGRSDAFVLLHFHLGSQITNVQILKQAAKEISQIYAELVNRGLPVRYLDVGGGLGVDYSVDNEEGAIHYSLQEYANAIVTSVAEVCDQRDVPHPILVSESGRAITAHHSVLVVETLGAYTKDRIADNFSPANDADDTVKRLAALHEELRNAKPGEWLASELLEAYHTIDATHRDAATMFRLGFLALEQDALVERLYWSICSLLLQHLRYAAPDPRPPEFIELEEKLVDQYLCDFSVFQSVLDHWAIGQAFPIMPLQRLAEKPTRRALLVDLTCDSDGKVSEYVSSNEDKSFLELHSLKPGEPYYLGFFLMGAYQDIMGDAHNLFGRVGEVHVYADQEEEGNFWIEKTIPGIKIQDMLAQVQYFPNDLQRRMNELIKAKIEAGEIRPKRGMQILEQYLACFQQETYYDTRRTNEVTKS</sequence>
<evidence type="ECO:0000256" key="12">
    <source>
        <dbReference type="ARBA" id="ARBA00023239"/>
    </source>
</evidence>
<dbReference type="Pfam" id="PF17944">
    <property type="entry name" value="Arg_decarbox_C"/>
    <property type="match status" value="1"/>
</dbReference>
<evidence type="ECO:0000313" key="20">
    <source>
        <dbReference type="Proteomes" id="UP000092695"/>
    </source>
</evidence>
<dbReference type="OrthoDB" id="9802658at2"/>
<evidence type="ECO:0000256" key="15">
    <source>
        <dbReference type="PIRSR" id="PIRSR600183-50"/>
    </source>
</evidence>
<comment type="function">
    <text evidence="3">Catalyzes the biosynthesis of agmatine from arginine.</text>
</comment>
<evidence type="ECO:0000256" key="13">
    <source>
        <dbReference type="NCBIfam" id="TIGR01273"/>
    </source>
</evidence>
<evidence type="ECO:0000256" key="10">
    <source>
        <dbReference type="ARBA" id="ARBA00023066"/>
    </source>
</evidence>
<feature type="domain" description="Orn/DAP/Arg decarboxylase 2 N-terminal" evidence="16">
    <location>
        <begin position="101"/>
        <end position="353"/>
    </location>
</feature>